<dbReference type="EMBL" id="CM047583">
    <property type="protein sequence ID" value="KAI9912496.1"/>
    <property type="molecule type" value="Genomic_DNA"/>
</dbReference>
<sequence length="163" mass="18266">MQERQDPIGDHLENVLERAMEACPFSTSTGAEHCICLAFFHLPFCCLRYAFSEFTKEYGFAQDATALHQLPQLLKGHDLSSLGLMEKTEGVTWYSTSGKASTIETILGDGGMKAVRLRLWTTGQYNLTYTIPLAQRFSSEGYKIYLAMHFTDTYATSSKEAIP</sequence>
<keyword evidence="2" id="KW-1185">Reference proteome</keyword>
<dbReference type="Proteomes" id="UP001163321">
    <property type="component" value="Chromosome 4"/>
</dbReference>
<protein>
    <submittedName>
        <fullName evidence="1">Uncharacterized protein</fullName>
    </submittedName>
</protein>
<proteinExistence type="predicted"/>
<evidence type="ECO:0000313" key="1">
    <source>
        <dbReference type="EMBL" id="KAI9912496.1"/>
    </source>
</evidence>
<reference evidence="1 2" key="1">
    <citation type="journal article" date="2022" name="bioRxiv">
        <title>The genome of the oomycete Peronosclerospora sorghi, a cosmopolitan pathogen of maize and sorghum, is inflated with dispersed pseudogenes.</title>
        <authorList>
            <person name="Fletcher K."/>
            <person name="Martin F."/>
            <person name="Isakeit T."/>
            <person name="Cavanaugh K."/>
            <person name="Magill C."/>
            <person name="Michelmore R."/>
        </authorList>
    </citation>
    <scope>NUCLEOTIDE SEQUENCE [LARGE SCALE GENOMIC DNA]</scope>
    <source>
        <strain evidence="1">P6</strain>
    </source>
</reference>
<organism evidence="1 2">
    <name type="scientific">Peronosclerospora sorghi</name>
    <dbReference type="NCBI Taxonomy" id="230839"/>
    <lineage>
        <taxon>Eukaryota</taxon>
        <taxon>Sar</taxon>
        <taxon>Stramenopiles</taxon>
        <taxon>Oomycota</taxon>
        <taxon>Peronosporomycetes</taxon>
        <taxon>Peronosporales</taxon>
        <taxon>Peronosporaceae</taxon>
        <taxon>Peronosclerospora</taxon>
    </lineage>
</organism>
<comment type="caution">
    <text evidence="1">The sequence shown here is derived from an EMBL/GenBank/DDBJ whole genome shotgun (WGS) entry which is preliminary data.</text>
</comment>
<gene>
    <name evidence="1" type="ORF">PsorP6_006186</name>
</gene>
<evidence type="ECO:0000313" key="2">
    <source>
        <dbReference type="Proteomes" id="UP001163321"/>
    </source>
</evidence>
<name>A0ACC0W3B3_9STRA</name>
<accession>A0ACC0W3B3</accession>